<dbReference type="InterPro" id="IPR055414">
    <property type="entry name" value="LRR_R13L4/SHOC2-like"/>
</dbReference>
<feature type="domain" description="Disease resistance R13L4/SHOC-2-like LRR" evidence="15">
    <location>
        <begin position="432"/>
        <end position="542"/>
    </location>
</feature>
<dbReference type="EMBL" id="CP018155">
    <property type="protein sequence ID" value="APG64830.1"/>
    <property type="molecule type" value="Genomic_DNA"/>
</dbReference>
<dbReference type="AlphaFoldDB" id="A0A1L3JI61"/>
<name>A0A1L3JI61_9FLAO</name>
<sequence>MKRITSLLLFLISIFTLQSQNYNSYSGQFNQSFGGKYEVNISHLKKHGFNDTFTYNEKEFESNKDSIEVLSKIKYVSITISENLDLGSIINNLETFSNLEYLRFKTPAALFKNGKVENITFPDNIYKLKNIKTISLKGDFYWNYDTFLNSVSNLPKLENFILIYNRFPNKIFNNPNFIKLKHLKGLSYTGSNKITFPEEIKEFKDLTSLRLGFDSNENTMKEVNKFSSLKNLKYLDLNWMTINENLLENFRHLQELSLSASEIKNPSNLFKNLSLNKSLEKLNLSNNKLTILPKEIGNLKNLQSFYSSNNKFSKKLPDAFYKLTNLKNIEIQGSNIEEVSNNINNLKKLETLKIYHNKIKKLPKKMGNLNNLKDFYLNHNQITELPEDIGKLKLTYLSLNNNKLKQLPNSIVKLNKLETLNLKENYILELPKKIGNLTNLKYLNLDLNNLDELPKSISKLKALETLNISRNKITQLPTNFGNLSSLKTFDSEFCLLKKLPESFGRLNNLERLVLTNNNLQELSDNFGNLKKLKKLYLHNRKNYNYVFNRNFKKDSTIKLNILDNNLTKLPTSFSDLPKLEFLELSLNKNINEKRLFSVLKKSKFKDYNIRLESCNIKKLPVYNWSNIKAATINLRDNLITELPKDIINSKYLKTLNLKENKGINVYRDNKTQLYLLYAEKGFMDENDIPKTDELVIAYAKTANGLTYRKQYNKSVEYAEKAFKINKQLTHKHLYEDNYIEALYYTKNYNKAILFANTQIQKDTSRGFRILNSIIPNFQFKAKSQLAIGDTIKAIKTFAVASKKFRSNNWTEAGMLSKKVKLDSLSENFFKKSIKFYTSYLEKNKNALGYHLSLVEAYIIANKIDFAKKHLDKIKLLKVNDKNYKSLIPYFEAIINTIENNNYNINFEEFKKRLYINKVKLKTWSFKLMEDWTILNHLSKDKNLKIIKLNKIYKERK</sequence>
<comment type="catalytic activity">
    <reaction evidence="13">
        <text>L-seryl-[protein] + ATP = O-phospho-L-seryl-[protein] + ADP + H(+)</text>
        <dbReference type="Rhea" id="RHEA:17989"/>
        <dbReference type="Rhea" id="RHEA-COMP:9863"/>
        <dbReference type="Rhea" id="RHEA-COMP:11604"/>
        <dbReference type="ChEBI" id="CHEBI:15378"/>
        <dbReference type="ChEBI" id="CHEBI:29999"/>
        <dbReference type="ChEBI" id="CHEBI:30616"/>
        <dbReference type="ChEBI" id="CHEBI:83421"/>
        <dbReference type="ChEBI" id="CHEBI:456216"/>
        <dbReference type="EC" id="2.7.11.1"/>
    </reaction>
</comment>
<dbReference type="OrthoDB" id="1290858at2"/>
<evidence type="ECO:0000256" key="5">
    <source>
        <dbReference type="ARBA" id="ARBA00022679"/>
    </source>
</evidence>
<dbReference type="PANTHER" id="PTHR48053">
    <property type="entry name" value="LEUCINE RICH REPEAT FAMILY PROTEIN, EXPRESSED"/>
    <property type="match status" value="1"/>
</dbReference>
<dbReference type="PANTHER" id="PTHR48053:SF126">
    <property type="entry name" value="MDIS1-INTERACTING RECEPTOR LIKE KINASE 2-LIKE ISOFORM X1"/>
    <property type="match status" value="1"/>
</dbReference>
<dbReference type="KEGG" id="ten:LPB136_05410"/>
<keyword evidence="4" id="KW-0433">Leucine-rich repeat</keyword>
<evidence type="ECO:0000256" key="12">
    <source>
        <dbReference type="ARBA" id="ARBA00047899"/>
    </source>
</evidence>
<dbReference type="InterPro" id="IPR051716">
    <property type="entry name" value="Plant_RL_S/T_kinase"/>
</dbReference>
<evidence type="ECO:0000256" key="10">
    <source>
        <dbReference type="ARBA" id="ARBA00022840"/>
    </source>
</evidence>
<organism evidence="16 17">
    <name type="scientific">Tenacibaculum todarodis</name>
    <dbReference type="NCBI Taxonomy" id="1850252"/>
    <lineage>
        <taxon>Bacteria</taxon>
        <taxon>Pseudomonadati</taxon>
        <taxon>Bacteroidota</taxon>
        <taxon>Flavobacteriia</taxon>
        <taxon>Flavobacteriales</taxon>
        <taxon>Flavobacteriaceae</taxon>
        <taxon>Tenacibaculum</taxon>
    </lineage>
</organism>
<dbReference type="RefSeq" id="WP_072555155.1">
    <property type="nucleotide sequence ID" value="NZ_CP018155.1"/>
</dbReference>
<dbReference type="Gene3D" id="1.25.40.10">
    <property type="entry name" value="Tetratricopeptide repeat domain"/>
    <property type="match status" value="1"/>
</dbReference>
<dbReference type="SMART" id="SM00369">
    <property type="entry name" value="LRR_TYP"/>
    <property type="match status" value="8"/>
</dbReference>
<dbReference type="SUPFAM" id="SSF48452">
    <property type="entry name" value="TPR-like"/>
    <property type="match status" value="1"/>
</dbReference>
<keyword evidence="8" id="KW-0547">Nucleotide-binding</keyword>
<dbReference type="InterPro" id="IPR001611">
    <property type="entry name" value="Leu-rich_rpt"/>
</dbReference>
<keyword evidence="3" id="KW-0723">Serine/threonine-protein kinase</keyword>
<evidence type="ECO:0000256" key="11">
    <source>
        <dbReference type="ARBA" id="ARBA00023180"/>
    </source>
</evidence>
<comment type="catalytic activity">
    <reaction evidence="12">
        <text>L-threonyl-[protein] + ATP = O-phospho-L-threonyl-[protein] + ADP + H(+)</text>
        <dbReference type="Rhea" id="RHEA:46608"/>
        <dbReference type="Rhea" id="RHEA-COMP:11060"/>
        <dbReference type="Rhea" id="RHEA-COMP:11605"/>
        <dbReference type="ChEBI" id="CHEBI:15378"/>
        <dbReference type="ChEBI" id="CHEBI:30013"/>
        <dbReference type="ChEBI" id="CHEBI:30616"/>
        <dbReference type="ChEBI" id="CHEBI:61977"/>
        <dbReference type="ChEBI" id="CHEBI:456216"/>
        <dbReference type="EC" id="2.7.11.1"/>
    </reaction>
</comment>
<protein>
    <recommendedName>
        <fullName evidence="2">non-specific serine/threonine protein kinase</fullName>
        <ecNumber evidence="2">2.7.11.1</ecNumber>
    </recommendedName>
</protein>
<dbReference type="Gene3D" id="3.80.10.10">
    <property type="entry name" value="Ribonuclease Inhibitor"/>
    <property type="match status" value="3"/>
</dbReference>
<evidence type="ECO:0000313" key="17">
    <source>
        <dbReference type="Proteomes" id="UP000181898"/>
    </source>
</evidence>
<feature type="domain" description="Disease resistance R13L4/SHOC-2-like LRR" evidence="15">
    <location>
        <begin position="246"/>
        <end position="355"/>
    </location>
</feature>
<evidence type="ECO:0000256" key="7">
    <source>
        <dbReference type="ARBA" id="ARBA00022737"/>
    </source>
</evidence>
<dbReference type="InterPro" id="IPR032675">
    <property type="entry name" value="LRR_dom_sf"/>
</dbReference>
<dbReference type="SUPFAM" id="SSF52058">
    <property type="entry name" value="L domain-like"/>
    <property type="match status" value="1"/>
</dbReference>
<evidence type="ECO:0000256" key="14">
    <source>
        <dbReference type="SAM" id="SignalP"/>
    </source>
</evidence>
<keyword evidence="6 14" id="KW-0732">Signal</keyword>
<dbReference type="InterPro" id="IPR003591">
    <property type="entry name" value="Leu-rich_rpt_typical-subtyp"/>
</dbReference>
<comment type="subcellular location">
    <subcellularLocation>
        <location evidence="1">Membrane</location>
        <topology evidence="1">Single-pass membrane protein</topology>
    </subcellularLocation>
</comment>
<evidence type="ECO:0000259" key="15">
    <source>
        <dbReference type="Pfam" id="PF23598"/>
    </source>
</evidence>
<reference evidence="16 17" key="1">
    <citation type="submission" date="2016-11" db="EMBL/GenBank/DDBJ databases">
        <title>Tenacibaculum sp. LPB0136, isolated from marine environment.</title>
        <authorList>
            <person name="Kim E."/>
            <person name="Yi H."/>
        </authorList>
    </citation>
    <scope>NUCLEOTIDE SEQUENCE [LARGE SCALE GENOMIC DNA]</scope>
    <source>
        <strain evidence="16 17">LPB0136</strain>
    </source>
</reference>
<dbReference type="GO" id="GO:0004674">
    <property type="term" value="F:protein serine/threonine kinase activity"/>
    <property type="evidence" value="ECO:0007669"/>
    <property type="project" value="UniProtKB-KW"/>
</dbReference>
<evidence type="ECO:0000256" key="9">
    <source>
        <dbReference type="ARBA" id="ARBA00022777"/>
    </source>
</evidence>
<keyword evidence="11" id="KW-0325">Glycoprotein</keyword>
<dbReference type="Pfam" id="PF13855">
    <property type="entry name" value="LRR_8"/>
    <property type="match status" value="1"/>
</dbReference>
<feature type="chain" id="PRO_5013176718" description="non-specific serine/threonine protein kinase" evidence="14">
    <location>
        <begin position="22"/>
        <end position="956"/>
    </location>
</feature>
<dbReference type="GO" id="GO:0005524">
    <property type="term" value="F:ATP binding"/>
    <property type="evidence" value="ECO:0007669"/>
    <property type="project" value="UniProtKB-KW"/>
</dbReference>
<dbReference type="PROSITE" id="PS51450">
    <property type="entry name" value="LRR"/>
    <property type="match status" value="5"/>
</dbReference>
<evidence type="ECO:0000256" key="2">
    <source>
        <dbReference type="ARBA" id="ARBA00012513"/>
    </source>
</evidence>
<keyword evidence="5" id="KW-0808">Transferase</keyword>
<dbReference type="GO" id="GO:0016020">
    <property type="term" value="C:membrane"/>
    <property type="evidence" value="ECO:0007669"/>
    <property type="project" value="UniProtKB-SubCell"/>
</dbReference>
<dbReference type="SUPFAM" id="SSF52047">
    <property type="entry name" value="RNI-like"/>
    <property type="match status" value="2"/>
</dbReference>
<keyword evidence="7" id="KW-0677">Repeat</keyword>
<evidence type="ECO:0000256" key="8">
    <source>
        <dbReference type="ARBA" id="ARBA00022741"/>
    </source>
</evidence>
<keyword evidence="9" id="KW-0418">Kinase</keyword>
<evidence type="ECO:0000313" key="16">
    <source>
        <dbReference type="EMBL" id="APG64830.1"/>
    </source>
</evidence>
<gene>
    <name evidence="16" type="ORF">LPB136_05410</name>
</gene>
<evidence type="ECO:0000256" key="4">
    <source>
        <dbReference type="ARBA" id="ARBA00022614"/>
    </source>
</evidence>
<dbReference type="InterPro" id="IPR011990">
    <property type="entry name" value="TPR-like_helical_dom_sf"/>
</dbReference>
<feature type="signal peptide" evidence="14">
    <location>
        <begin position="1"/>
        <end position="21"/>
    </location>
</feature>
<evidence type="ECO:0000256" key="1">
    <source>
        <dbReference type="ARBA" id="ARBA00004167"/>
    </source>
</evidence>
<evidence type="ECO:0000256" key="6">
    <source>
        <dbReference type="ARBA" id="ARBA00022729"/>
    </source>
</evidence>
<accession>A0A1L3JI61</accession>
<keyword evidence="10" id="KW-0067">ATP-binding</keyword>
<dbReference type="Proteomes" id="UP000181898">
    <property type="component" value="Chromosome"/>
</dbReference>
<evidence type="ECO:0000256" key="13">
    <source>
        <dbReference type="ARBA" id="ARBA00048679"/>
    </source>
</evidence>
<keyword evidence="17" id="KW-1185">Reference proteome</keyword>
<dbReference type="EC" id="2.7.11.1" evidence="2"/>
<proteinExistence type="predicted"/>
<dbReference type="Pfam" id="PF23598">
    <property type="entry name" value="LRR_14"/>
    <property type="match status" value="2"/>
</dbReference>
<dbReference type="SMART" id="SM00364">
    <property type="entry name" value="LRR_BAC"/>
    <property type="match status" value="9"/>
</dbReference>
<evidence type="ECO:0000256" key="3">
    <source>
        <dbReference type="ARBA" id="ARBA00022527"/>
    </source>
</evidence>